<evidence type="ECO:0000259" key="1">
    <source>
        <dbReference type="Pfam" id="PF04909"/>
    </source>
</evidence>
<dbReference type="InterPro" id="IPR052358">
    <property type="entry name" value="Aro_Compnd_Degr_Hydrolases"/>
</dbReference>
<dbReference type="EMBL" id="CP117268">
    <property type="protein sequence ID" value="WFS25322.1"/>
    <property type="molecule type" value="Genomic_DNA"/>
</dbReference>
<reference evidence="2 3" key="1">
    <citation type="journal article" date="2019" name="Phytopathology">
        <title>A Novel Group of Rhizobium tumorigenes-Like Agrobacteria Associated with Crown Gall Disease of Rhododendron and Blueberry.</title>
        <authorList>
            <person name="Kuzmanovic N."/>
            <person name="Behrens P."/>
            <person name="Idczak E."/>
            <person name="Wagner S."/>
            <person name="Gotz M."/>
            <person name="Sproer C."/>
            <person name="Bunk B."/>
            <person name="Overmann J."/>
            <person name="Smalla K."/>
        </authorList>
    </citation>
    <scope>NUCLEOTIDE SEQUENCE [LARGE SCALE GENOMIC DNA]</scope>
    <source>
        <strain evidence="3">rho-6.2</strain>
    </source>
</reference>
<keyword evidence="2" id="KW-0614">Plasmid</keyword>
<dbReference type="InterPro" id="IPR032466">
    <property type="entry name" value="Metal_Hydrolase"/>
</dbReference>
<gene>
    <name evidence="2" type="ORF">PR018_24160</name>
</gene>
<proteinExistence type="predicted"/>
<evidence type="ECO:0000313" key="2">
    <source>
        <dbReference type="EMBL" id="WFS25322.1"/>
    </source>
</evidence>
<feature type="domain" description="Amidohydrolase-related" evidence="1">
    <location>
        <begin position="20"/>
        <end position="285"/>
    </location>
</feature>
<dbReference type="PANTHER" id="PTHR35563:SF2">
    <property type="entry name" value="BARREL METAL-DEPENDENT HYDROLASE, PUTATIVE (AFU_ORTHOLOGUE AFUA_1G16240)-RELATED"/>
    <property type="match status" value="1"/>
</dbReference>
<dbReference type="SUPFAM" id="SSF51556">
    <property type="entry name" value="Metallo-dependent hydrolases"/>
    <property type="match status" value="1"/>
</dbReference>
<sequence length="293" mass="31209">MLVRPLSGRKPRIALPAGAIDSQTHMYLPGFPALPGGPPLPADDLPTPSQYRQLMGWLGIERVVITQGNSHQRANGNLMACLAEMGSSARGVAVIDADTTDAELDALAKAGVVGARIMDLPGGGIGLEALEDIDAKANVRGWMLAIQFDGSDIISHEPRLATLKSRWVLDHHGKFFAGAAPDGPEVAALKRLIDGGRCWFKFAGCYESSKSGGPDFADIAAVARAIATHAPERIVWGTNWPHNLAREQEQYPDDAALADTVLGWLSDDHARKLALVDNPQQLFGFLPANGTVA</sequence>
<dbReference type="InterPro" id="IPR006680">
    <property type="entry name" value="Amidohydro-rel"/>
</dbReference>
<evidence type="ECO:0000313" key="3">
    <source>
        <dbReference type="Proteomes" id="UP000318939"/>
    </source>
</evidence>
<dbReference type="Pfam" id="PF04909">
    <property type="entry name" value="Amidohydro_2"/>
    <property type="match status" value="1"/>
</dbReference>
<dbReference type="RefSeq" id="WP_142831332.1">
    <property type="nucleotide sequence ID" value="NZ_CP117268.1"/>
</dbReference>
<geneLocation type="plasmid" evidence="2 3">
    <name>unnamed1</name>
</geneLocation>
<dbReference type="Gene3D" id="3.20.20.140">
    <property type="entry name" value="Metal-dependent hydrolases"/>
    <property type="match status" value="1"/>
</dbReference>
<keyword evidence="3" id="KW-1185">Reference proteome</keyword>
<organism evidence="2 3">
    <name type="scientific">Rhizobium rhododendri</name>
    <dbReference type="NCBI Taxonomy" id="2506430"/>
    <lineage>
        <taxon>Bacteria</taxon>
        <taxon>Pseudomonadati</taxon>
        <taxon>Pseudomonadota</taxon>
        <taxon>Alphaproteobacteria</taxon>
        <taxon>Hyphomicrobiales</taxon>
        <taxon>Rhizobiaceae</taxon>
        <taxon>Rhizobium/Agrobacterium group</taxon>
        <taxon>Rhizobium</taxon>
    </lineage>
</organism>
<dbReference type="PANTHER" id="PTHR35563">
    <property type="entry name" value="BARREL METAL-DEPENDENT HYDROLASE, PUTATIVE (AFU_ORTHOLOGUE AFUA_1G16240)-RELATED"/>
    <property type="match status" value="1"/>
</dbReference>
<name>A0ABY8INY8_9HYPH</name>
<dbReference type="Proteomes" id="UP000318939">
    <property type="component" value="Plasmid unnamed1"/>
</dbReference>
<accession>A0ABY8INY8</accession>
<reference evidence="2 3" key="2">
    <citation type="journal article" date="2023" name="MicrobiologyOpen">
        <title>Genomics of the tumorigenes clade of the family Rhizobiaceae and description of Rhizobium rhododendri sp. nov.</title>
        <authorList>
            <person name="Kuzmanovic N."/>
            <person name="diCenzo G.C."/>
            <person name="Bunk B."/>
            <person name="Sproeer C."/>
            <person name="Fruehling A."/>
            <person name="Neumann-Schaal M."/>
            <person name="Overmann J."/>
            <person name="Smalla K."/>
        </authorList>
    </citation>
    <scope>NUCLEOTIDE SEQUENCE [LARGE SCALE GENOMIC DNA]</scope>
    <source>
        <strain evidence="3">rho-6.2</strain>
        <plasmid evidence="2 3">unnamed1</plasmid>
    </source>
</reference>
<protein>
    <submittedName>
        <fullName evidence="2">Amidohydrolase family protein</fullName>
    </submittedName>
</protein>